<dbReference type="SUPFAM" id="SSF53335">
    <property type="entry name" value="S-adenosyl-L-methionine-dependent methyltransferases"/>
    <property type="match status" value="1"/>
</dbReference>
<evidence type="ECO:0000313" key="2">
    <source>
        <dbReference type="EMBL" id="WXA98495.1"/>
    </source>
</evidence>
<dbReference type="PANTHER" id="PTHR43591">
    <property type="entry name" value="METHYLTRANSFERASE"/>
    <property type="match status" value="1"/>
</dbReference>
<protein>
    <submittedName>
        <fullName evidence="2">Methyltransferase domain-containing protein</fullName>
    </submittedName>
</protein>
<gene>
    <name evidence="2" type="ORF">LZC95_16850</name>
</gene>
<proteinExistence type="predicted"/>
<dbReference type="GO" id="GO:0008168">
    <property type="term" value="F:methyltransferase activity"/>
    <property type="evidence" value="ECO:0007669"/>
    <property type="project" value="UniProtKB-KW"/>
</dbReference>
<feature type="domain" description="Methyltransferase type 11" evidence="1">
    <location>
        <begin position="59"/>
        <end position="149"/>
    </location>
</feature>
<dbReference type="EMBL" id="CP089982">
    <property type="protein sequence ID" value="WXA98495.1"/>
    <property type="molecule type" value="Genomic_DNA"/>
</dbReference>
<dbReference type="GO" id="GO:0032259">
    <property type="term" value="P:methylation"/>
    <property type="evidence" value="ECO:0007669"/>
    <property type="project" value="UniProtKB-KW"/>
</dbReference>
<evidence type="ECO:0000259" key="1">
    <source>
        <dbReference type="Pfam" id="PF08241"/>
    </source>
</evidence>
<sequence>MDRKPNELDDVSEDRYATGFLSKDIPTELTRLRTLETWSDPVSKAMILQRGIRPNWSCLEMGAGAGSMSYWLAEQCPEGRIVAADNDPRYLEDGRAPNLEIARVDLTKHEFPPASFDLVHARFLLSHLAPRNDIVRRAVQWLAPGGTLLVEDYYVLPIEEIPNRAWRELMDGVKRAFLVQGSDTQWVRQIPSLFVELGLEDLRIDMTPVLIGQDNVSNEVWSLGLAQFVPFMLEKGLITREQVAAYHAQPQAARVDLPFATLSVSARRGEG</sequence>
<dbReference type="Proteomes" id="UP001379533">
    <property type="component" value="Chromosome"/>
</dbReference>
<dbReference type="RefSeq" id="WP_394849104.1">
    <property type="nucleotide sequence ID" value="NZ_CP089982.1"/>
</dbReference>
<evidence type="ECO:0000313" key="3">
    <source>
        <dbReference type="Proteomes" id="UP001379533"/>
    </source>
</evidence>
<dbReference type="CDD" id="cd02440">
    <property type="entry name" value="AdoMet_MTases"/>
    <property type="match status" value="1"/>
</dbReference>
<dbReference type="InterPro" id="IPR013216">
    <property type="entry name" value="Methyltransf_11"/>
</dbReference>
<name>A0ABZ2KN37_9BACT</name>
<dbReference type="Pfam" id="PF08241">
    <property type="entry name" value="Methyltransf_11"/>
    <property type="match status" value="1"/>
</dbReference>
<keyword evidence="2" id="KW-0489">Methyltransferase</keyword>
<keyword evidence="2" id="KW-0808">Transferase</keyword>
<reference evidence="2 3" key="1">
    <citation type="submission" date="2021-12" db="EMBL/GenBank/DDBJ databases">
        <title>Discovery of the Pendulisporaceae a myxobacterial family with distinct sporulation behavior and unique specialized metabolism.</title>
        <authorList>
            <person name="Garcia R."/>
            <person name="Popoff A."/>
            <person name="Bader C.D."/>
            <person name="Loehr J."/>
            <person name="Walesch S."/>
            <person name="Walt C."/>
            <person name="Boldt J."/>
            <person name="Bunk B."/>
            <person name="Haeckl F.J.F.P.J."/>
            <person name="Gunesch A.P."/>
            <person name="Birkelbach J."/>
            <person name="Nuebel U."/>
            <person name="Pietschmann T."/>
            <person name="Bach T."/>
            <person name="Mueller R."/>
        </authorList>
    </citation>
    <scope>NUCLEOTIDE SEQUENCE [LARGE SCALE GENOMIC DNA]</scope>
    <source>
        <strain evidence="2 3">MSr12523</strain>
    </source>
</reference>
<organism evidence="2 3">
    <name type="scientific">Pendulispora brunnea</name>
    <dbReference type="NCBI Taxonomy" id="2905690"/>
    <lineage>
        <taxon>Bacteria</taxon>
        <taxon>Pseudomonadati</taxon>
        <taxon>Myxococcota</taxon>
        <taxon>Myxococcia</taxon>
        <taxon>Myxococcales</taxon>
        <taxon>Sorangiineae</taxon>
        <taxon>Pendulisporaceae</taxon>
        <taxon>Pendulispora</taxon>
    </lineage>
</organism>
<dbReference type="Gene3D" id="3.40.50.150">
    <property type="entry name" value="Vaccinia Virus protein VP39"/>
    <property type="match status" value="1"/>
</dbReference>
<accession>A0ABZ2KN37</accession>
<keyword evidence="3" id="KW-1185">Reference proteome</keyword>
<dbReference type="InterPro" id="IPR029063">
    <property type="entry name" value="SAM-dependent_MTases_sf"/>
</dbReference>